<dbReference type="PANTHER" id="PTHR15337:SF11">
    <property type="entry name" value="THIOREDOXIN DOMAIN-CONTAINING PROTEIN"/>
    <property type="match status" value="1"/>
</dbReference>
<dbReference type="Pfam" id="PF03190">
    <property type="entry name" value="Thioredox_DsbH"/>
    <property type="match status" value="1"/>
</dbReference>
<dbReference type="Gene3D" id="3.40.30.10">
    <property type="entry name" value="Glutaredoxin"/>
    <property type="match status" value="1"/>
</dbReference>
<dbReference type="InterPro" id="IPR011990">
    <property type="entry name" value="TPR-like_helical_dom_sf"/>
</dbReference>
<dbReference type="InterPro" id="IPR051099">
    <property type="entry name" value="AGR/TXD"/>
</dbReference>
<dbReference type="InterPro" id="IPR036249">
    <property type="entry name" value="Thioredoxin-like_sf"/>
</dbReference>
<sequence>MKKLVLAIVFSLAFSVTYADETTGVKFFTGSWKEVLAEAQRQNKPVFVDIYTTWCGPCKKMSKEAFPDAKVGDKFNAHFVSYKIDAEKGEGIELARKFRVTAYPTSLFVSTKGDLIYRAIGYGGIDGLLAEADKAIEAAKDPKTLAEWEKEFESGKRDPEFLTTYLKKRTLLGVPSGMVLDEYLKTVPESQWTTPENLELLAGSVSSADSKSFDILLEQAPKLSGSATGQNAIMNMQQALQNSLTEVIAKNDEQGLEKLIAKNEKLSALFRPLTPEMSEEMALQLRMNFYRQTKNPDKYRQLAATYADTKLMVQSPEALRQKDEAGYKRFETSQSFLPDSVKKGEDFQKMAAYMKKAESSQVAMKLNNIAWSYYETLTDAKALNQALGWSKRSLELDPSPMHMDTYAHLLYKLGRKKEAIKTQEEAIAKEKTLGNDPKQYEEALAKMKVKP</sequence>
<evidence type="ECO:0000313" key="5">
    <source>
        <dbReference type="Proteomes" id="UP001597116"/>
    </source>
</evidence>
<feature type="signal peptide" evidence="2">
    <location>
        <begin position="1"/>
        <end position="19"/>
    </location>
</feature>
<evidence type="ECO:0000256" key="1">
    <source>
        <dbReference type="ARBA" id="ARBA00022729"/>
    </source>
</evidence>
<proteinExistence type="predicted"/>
<evidence type="ECO:0000259" key="3">
    <source>
        <dbReference type="PROSITE" id="PS51352"/>
    </source>
</evidence>
<dbReference type="InterPro" id="IPR004879">
    <property type="entry name" value="Ssp411-like_TRX"/>
</dbReference>
<dbReference type="Gene3D" id="1.25.40.10">
    <property type="entry name" value="Tetratricopeptide repeat domain"/>
    <property type="match status" value="1"/>
</dbReference>
<reference evidence="5" key="1">
    <citation type="journal article" date="2019" name="Int. J. Syst. Evol. Microbiol.">
        <title>The Global Catalogue of Microorganisms (GCM) 10K type strain sequencing project: providing services to taxonomists for standard genome sequencing and annotation.</title>
        <authorList>
            <consortium name="The Broad Institute Genomics Platform"/>
            <consortium name="The Broad Institute Genome Sequencing Center for Infectious Disease"/>
            <person name="Wu L."/>
            <person name="Ma J."/>
        </authorList>
    </citation>
    <scope>NUCLEOTIDE SEQUENCE [LARGE SCALE GENOMIC DNA]</scope>
    <source>
        <strain evidence="5">CCUG 55608</strain>
    </source>
</reference>
<dbReference type="InterPro" id="IPR013766">
    <property type="entry name" value="Thioredoxin_domain"/>
</dbReference>
<dbReference type="Proteomes" id="UP001597116">
    <property type="component" value="Unassembled WGS sequence"/>
</dbReference>
<dbReference type="PANTHER" id="PTHR15337">
    <property type="entry name" value="ANTERIOR GRADIENT PROTEIN-RELATED"/>
    <property type="match status" value="1"/>
</dbReference>
<keyword evidence="5" id="KW-1185">Reference proteome</keyword>
<comment type="caution">
    <text evidence="4">The sequence shown here is derived from an EMBL/GenBank/DDBJ whole genome shotgun (WGS) entry which is preliminary data.</text>
</comment>
<accession>A0ABW3Q842</accession>
<dbReference type="CDD" id="cd02947">
    <property type="entry name" value="TRX_family"/>
    <property type="match status" value="1"/>
</dbReference>
<dbReference type="SUPFAM" id="SSF52833">
    <property type="entry name" value="Thioredoxin-like"/>
    <property type="match status" value="1"/>
</dbReference>
<keyword evidence="1 2" id="KW-0732">Signal</keyword>
<dbReference type="RefSeq" id="WP_265991750.1">
    <property type="nucleotide sequence ID" value="NZ_CP110973.1"/>
</dbReference>
<dbReference type="PROSITE" id="PS51352">
    <property type="entry name" value="THIOREDOXIN_2"/>
    <property type="match status" value="1"/>
</dbReference>
<protein>
    <submittedName>
        <fullName evidence="4">Thioredoxin fold domain-containing protein</fullName>
    </submittedName>
</protein>
<feature type="chain" id="PRO_5046558203" evidence="2">
    <location>
        <begin position="20"/>
        <end position="451"/>
    </location>
</feature>
<dbReference type="SUPFAM" id="SSF81901">
    <property type="entry name" value="HCP-like"/>
    <property type="match status" value="1"/>
</dbReference>
<name>A0ABW3Q842_9BACT</name>
<evidence type="ECO:0000256" key="2">
    <source>
        <dbReference type="SAM" id="SignalP"/>
    </source>
</evidence>
<evidence type="ECO:0000313" key="4">
    <source>
        <dbReference type="EMBL" id="MFD1141381.1"/>
    </source>
</evidence>
<feature type="domain" description="Thioredoxin" evidence="3">
    <location>
        <begin position="5"/>
        <end position="141"/>
    </location>
</feature>
<dbReference type="EMBL" id="JBHTLP010000008">
    <property type="protein sequence ID" value="MFD1141381.1"/>
    <property type="molecule type" value="Genomic_DNA"/>
</dbReference>
<organism evidence="4 5">
    <name type="scientific">Larkinella insperata</name>
    <dbReference type="NCBI Taxonomy" id="332158"/>
    <lineage>
        <taxon>Bacteria</taxon>
        <taxon>Pseudomonadati</taxon>
        <taxon>Bacteroidota</taxon>
        <taxon>Cytophagia</taxon>
        <taxon>Cytophagales</taxon>
        <taxon>Spirosomataceae</taxon>
        <taxon>Larkinella</taxon>
    </lineage>
</organism>
<gene>
    <name evidence="4" type="ORF">ACFQ4C_09685</name>
</gene>